<protein>
    <submittedName>
        <fullName evidence="9">Putative PurR-regulated permease PerM</fullName>
    </submittedName>
</protein>
<evidence type="ECO:0000256" key="8">
    <source>
        <dbReference type="SAM" id="Phobius"/>
    </source>
</evidence>
<dbReference type="Proteomes" id="UP000295832">
    <property type="component" value="Unassembled WGS sequence"/>
</dbReference>
<keyword evidence="5 8" id="KW-0812">Transmembrane</keyword>
<dbReference type="GO" id="GO:0005886">
    <property type="term" value="C:plasma membrane"/>
    <property type="evidence" value="ECO:0007669"/>
    <property type="project" value="UniProtKB-SubCell"/>
</dbReference>
<dbReference type="PANTHER" id="PTHR21716">
    <property type="entry name" value="TRANSMEMBRANE PROTEIN"/>
    <property type="match status" value="1"/>
</dbReference>
<evidence type="ECO:0000256" key="4">
    <source>
        <dbReference type="ARBA" id="ARBA00022475"/>
    </source>
</evidence>
<dbReference type="RefSeq" id="WP_134115882.1">
    <property type="nucleotide sequence ID" value="NZ_SOEG01000007.1"/>
</dbReference>
<keyword evidence="7 8" id="KW-0472">Membrane</keyword>
<evidence type="ECO:0000313" key="9">
    <source>
        <dbReference type="EMBL" id="TDX52381.1"/>
    </source>
</evidence>
<dbReference type="STRING" id="926561.GCA_000379025_01404"/>
<dbReference type="GO" id="GO:0055085">
    <property type="term" value="P:transmembrane transport"/>
    <property type="evidence" value="ECO:0007669"/>
    <property type="project" value="TreeGrafter"/>
</dbReference>
<sequence>MFKGRFFKIAYAIVLLLLIIFLAGQVPYVMKPLSTVLSLILLPLLLGGFLYYLLRPLVRCFVSKLKNKNISILITILLVIIFSILVIYFGGSIIYSESKELIKYYSLHQEVIKENINQISNLGNGKLDFLDDFKIQKRMVTFIQGVLEKLSNYNFMGAFSSLKHLGMIIILIPFVVFYLLKDDEKIYQLMISFFSGERKEGLEKILVEIDQVLSAYIGSQLIVAFILGILMFIGYISIALPNSLALALIAMITSLIPILGPSLGILPALFIAITTSPLMIIKLFIVLAIAQYLEGNLIRPLVQGEKLNIHPLIVLFVVLISIFMFGILGALFAVPTYAVIRVIIKNRSYLKRRTDNK</sequence>
<name>A0A4R8GZT5_9FIRM</name>
<feature type="transmembrane region" description="Helical" evidence="8">
    <location>
        <begin position="70"/>
        <end position="95"/>
    </location>
</feature>
<feature type="transmembrane region" description="Helical" evidence="8">
    <location>
        <begin position="244"/>
        <end position="261"/>
    </location>
</feature>
<evidence type="ECO:0000256" key="5">
    <source>
        <dbReference type="ARBA" id="ARBA00022692"/>
    </source>
</evidence>
<dbReference type="EMBL" id="SOEG01000007">
    <property type="protein sequence ID" value="TDX52381.1"/>
    <property type="molecule type" value="Genomic_DNA"/>
</dbReference>
<feature type="transmembrane region" description="Helical" evidence="8">
    <location>
        <begin position="213"/>
        <end position="238"/>
    </location>
</feature>
<proteinExistence type="inferred from homology"/>
<feature type="transmembrane region" description="Helical" evidence="8">
    <location>
        <begin position="268"/>
        <end position="293"/>
    </location>
</feature>
<reference evidence="9 10" key="1">
    <citation type="submission" date="2019-03" db="EMBL/GenBank/DDBJ databases">
        <title>Subsurface microbial communities from deep shales in Ohio and West Virginia, USA.</title>
        <authorList>
            <person name="Wrighton K."/>
        </authorList>
    </citation>
    <scope>NUCLEOTIDE SEQUENCE [LARGE SCALE GENOMIC DNA]</scope>
    <source>
        <strain evidence="9 10">MSL 6dP</strain>
    </source>
</reference>
<feature type="transmembrane region" description="Helical" evidence="8">
    <location>
        <begin position="313"/>
        <end position="344"/>
    </location>
</feature>
<feature type="transmembrane region" description="Helical" evidence="8">
    <location>
        <begin position="36"/>
        <end position="58"/>
    </location>
</feature>
<comment type="similarity">
    <text evidence="2">Belongs to the autoinducer-2 exporter (AI-2E) (TC 2.A.86) family.</text>
</comment>
<evidence type="ECO:0000313" key="10">
    <source>
        <dbReference type="Proteomes" id="UP000295832"/>
    </source>
</evidence>
<keyword evidence="6 8" id="KW-1133">Transmembrane helix</keyword>
<evidence type="ECO:0000256" key="3">
    <source>
        <dbReference type="ARBA" id="ARBA00022448"/>
    </source>
</evidence>
<evidence type="ECO:0000256" key="7">
    <source>
        <dbReference type="ARBA" id="ARBA00023136"/>
    </source>
</evidence>
<evidence type="ECO:0000256" key="1">
    <source>
        <dbReference type="ARBA" id="ARBA00004651"/>
    </source>
</evidence>
<feature type="transmembrane region" description="Helical" evidence="8">
    <location>
        <begin position="9"/>
        <end position="30"/>
    </location>
</feature>
<comment type="caution">
    <text evidence="9">The sequence shown here is derived from an EMBL/GenBank/DDBJ whole genome shotgun (WGS) entry which is preliminary data.</text>
</comment>
<evidence type="ECO:0000256" key="6">
    <source>
        <dbReference type="ARBA" id="ARBA00022989"/>
    </source>
</evidence>
<comment type="subcellular location">
    <subcellularLocation>
        <location evidence="1">Cell membrane</location>
        <topology evidence="1">Multi-pass membrane protein</topology>
    </subcellularLocation>
</comment>
<accession>A0A4R8GZT5</accession>
<keyword evidence="3" id="KW-0813">Transport</keyword>
<organism evidence="9 10">
    <name type="scientific">Orenia marismortui</name>
    <dbReference type="NCBI Taxonomy" id="46469"/>
    <lineage>
        <taxon>Bacteria</taxon>
        <taxon>Bacillati</taxon>
        <taxon>Bacillota</taxon>
        <taxon>Clostridia</taxon>
        <taxon>Halanaerobiales</taxon>
        <taxon>Halobacteroidaceae</taxon>
        <taxon>Orenia</taxon>
    </lineage>
</organism>
<dbReference type="AlphaFoldDB" id="A0A4R8GZT5"/>
<dbReference type="Pfam" id="PF01594">
    <property type="entry name" value="AI-2E_transport"/>
    <property type="match status" value="1"/>
</dbReference>
<feature type="transmembrane region" description="Helical" evidence="8">
    <location>
        <begin position="162"/>
        <end position="180"/>
    </location>
</feature>
<dbReference type="InterPro" id="IPR002549">
    <property type="entry name" value="AI-2E-like"/>
</dbReference>
<dbReference type="PANTHER" id="PTHR21716:SF53">
    <property type="entry name" value="PERMEASE PERM-RELATED"/>
    <property type="match status" value="1"/>
</dbReference>
<keyword evidence="10" id="KW-1185">Reference proteome</keyword>
<keyword evidence="4" id="KW-1003">Cell membrane</keyword>
<evidence type="ECO:0000256" key="2">
    <source>
        <dbReference type="ARBA" id="ARBA00009773"/>
    </source>
</evidence>
<gene>
    <name evidence="9" type="ORF">C7959_10790</name>
</gene>